<comment type="similarity">
    <text evidence="8">Belongs to the IRC22 family.</text>
</comment>
<keyword evidence="6 10" id="KW-0472">Membrane</keyword>
<evidence type="ECO:0000256" key="9">
    <source>
        <dbReference type="SAM" id="MobiDB-lite"/>
    </source>
</evidence>
<keyword evidence="13" id="KW-1185">Reference proteome</keyword>
<name>A0AAD9VZZ8_PHOAM</name>
<gene>
    <name evidence="12" type="ORF">N8I77_008628</name>
</gene>
<dbReference type="PANTHER" id="PTHR12924">
    <property type="entry name" value="TRANSLOCON-ASSOCIATED PROTEIN, ALPHA SUBUNIT"/>
    <property type="match status" value="1"/>
</dbReference>
<evidence type="ECO:0000256" key="2">
    <source>
        <dbReference type="ARBA" id="ARBA00022692"/>
    </source>
</evidence>
<dbReference type="Proteomes" id="UP001265746">
    <property type="component" value="Unassembled WGS sequence"/>
</dbReference>
<dbReference type="PANTHER" id="PTHR12924:SF0">
    <property type="entry name" value="TRANSLOCON-ASSOCIATED PROTEIN SUBUNIT ALPHA"/>
    <property type="match status" value="1"/>
</dbReference>
<accession>A0AAD9VZZ8</accession>
<evidence type="ECO:0000256" key="5">
    <source>
        <dbReference type="ARBA" id="ARBA00022989"/>
    </source>
</evidence>
<comment type="subcellular location">
    <subcellularLocation>
        <location evidence="1">Endoplasmic reticulum membrane</location>
        <topology evidence="1">Single-pass type I membrane protein</topology>
    </subcellularLocation>
</comment>
<comment type="caution">
    <text evidence="12">The sequence shown here is derived from an EMBL/GenBank/DDBJ whole genome shotgun (WGS) entry which is preliminary data.</text>
</comment>
<evidence type="ECO:0000313" key="13">
    <source>
        <dbReference type="Proteomes" id="UP001265746"/>
    </source>
</evidence>
<evidence type="ECO:0000256" key="10">
    <source>
        <dbReference type="SAM" id="Phobius"/>
    </source>
</evidence>
<dbReference type="Pfam" id="PF03896">
    <property type="entry name" value="TRAP_alpha"/>
    <property type="match status" value="1"/>
</dbReference>
<evidence type="ECO:0000256" key="4">
    <source>
        <dbReference type="ARBA" id="ARBA00022824"/>
    </source>
</evidence>
<dbReference type="EMBL" id="JAUJFL010000005">
    <property type="protein sequence ID" value="KAK2602061.1"/>
    <property type="molecule type" value="Genomic_DNA"/>
</dbReference>
<evidence type="ECO:0000313" key="12">
    <source>
        <dbReference type="EMBL" id="KAK2602061.1"/>
    </source>
</evidence>
<feature type="transmembrane region" description="Helical" evidence="10">
    <location>
        <begin position="178"/>
        <end position="196"/>
    </location>
</feature>
<evidence type="ECO:0000256" key="3">
    <source>
        <dbReference type="ARBA" id="ARBA00022729"/>
    </source>
</evidence>
<organism evidence="12 13">
    <name type="scientific">Phomopsis amygdali</name>
    <name type="common">Fusicoccum amygdali</name>
    <dbReference type="NCBI Taxonomy" id="1214568"/>
    <lineage>
        <taxon>Eukaryota</taxon>
        <taxon>Fungi</taxon>
        <taxon>Dikarya</taxon>
        <taxon>Ascomycota</taxon>
        <taxon>Pezizomycotina</taxon>
        <taxon>Sordariomycetes</taxon>
        <taxon>Sordariomycetidae</taxon>
        <taxon>Diaporthales</taxon>
        <taxon>Diaporthaceae</taxon>
        <taxon>Diaporthe</taxon>
    </lineage>
</organism>
<evidence type="ECO:0000256" key="7">
    <source>
        <dbReference type="ARBA" id="ARBA00037565"/>
    </source>
</evidence>
<feature type="signal peptide" evidence="11">
    <location>
        <begin position="1"/>
        <end position="21"/>
    </location>
</feature>
<dbReference type="GO" id="GO:0005789">
    <property type="term" value="C:endoplasmic reticulum membrane"/>
    <property type="evidence" value="ECO:0007669"/>
    <property type="project" value="UniProtKB-SubCell"/>
</dbReference>
<evidence type="ECO:0000256" key="6">
    <source>
        <dbReference type="ARBA" id="ARBA00023136"/>
    </source>
</evidence>
<feature type="chain" id="PRO_5042097051" description="Translocon-associated protein subunit alpha" evidence="11">
    <location>
        <begin position="22"/>
        <end position="268"/>
    </location>
</feature>
<feature type="region of interest" description="Disordered" evidence="9">
    <location>
        <begin position="210"/>
        <end position="268"/>
    </location>
</feature>
<reference evidence="12" key="1">
    <citation type="submission" date="2023-06" db="EMBL/GenBank/DDBJ databases">
        <authorList>
            <person name="Noh H."/>
        </authorList>
    </citation>
    <scope>NUCLEOTIDE SEQUENCE</scope>
    <source>
        <strain evidence="12">DUCC20226</strain>
    </source>
</reference>
<keyword evidence="5 10" id="KW-1133">Transmembrane helix</keyword>
<feature type="compositionally biased region" description="Basic residues" evidence="9">
    <location>
        <begin position="252"/>
        <end position="268"/>
    </location>
</feature>
<keyword evidence="3 11" id="KW-0732">Signal</keyword>
<dbReference type="InterPro" id="IPR005595">
    <property type="entry name" value="TRAP_alpha"/>
</dbReference>
<dbReference type="AlphaFoldDB" id="A0AAD9VZZ8"/>
<evidence type="ECO:0008006" key="14">
    <source>
        <dbReference type="Google" id="ProtNLM"/>
    </source>
</evidence>
<evidence type="ECO:0000256" key="1">
    <source>
        <dbReference type="ARBA" id="ARBA00004115"/>
    </source>
</evidence>
<comment type="function">
    <text evidence="7">Is probably involved in a pathway contributing to genomic integrity.</text>
</comment>
<protein>
    <recommendedName>
        <fullName evidence="14">Translocon-associated protein subunit alpha</fullName>
    </recommendedName>
</protein>
<evidence type="ECO:0000256" key="8">
    <source>
        <dbReference type="ARBA" id="ARBA00038311"/>
    </source>
</evidence>
<keyword evidence="4" id="KW-0256">Endoplasmic reticulum</keyword>
<sequence length="268" mass="28758">MALLKLSTLALLALRAAAVFAAEVNPEDAKATPDASPDVPDLKIDITTHFPDSSLGVKLVNGHPTKAVVEVVNQEDEPIQLAFIGGTLSTTQPLPEDAPPMAGVLRNLSAVQYNVEIPAGESQSLPFSFVLDMQPQDVVVSLLAVVGNPKGQVFQVEAHSGLASIVEPPTSIFDPQIIFLYIFLTGIFGGTLYFVYKTWIESLFPQAKRAPRPTKKGKKPAEIAEPLSGPESPGITTGADKGYDETWIPQHHVSRPATKRTKSKKATE</sequence>
<evidence type="ECO:0000256" key="11">
    <source>
        <dbReference type="SAM" id="SignalP"/>
    </source>
</evidence>
<keyword evidence="2 10" id="KW-0812">Transmembrane</keyword>
<proteinExistence type="inferred from homology"/>